<dbReference type="GO" id="GO:0004519">
    <property type="term" value="F:endonuclease activity"/>
    <property type="evidence" value="ECO:0007669"/>
    <property type="project" value="UniProtKB-KW"/>
</dbReference>
<dbReference type="GO" id="GO:0006298">
    <property type="term" value="P:mismatch repair"/>
    <property type="evidence" value="ECO:0007669"/>
    <property type="project" value="UniProtKB-UniRule"/>
</dbReference>
<name>A0A4P7W682_9BACT</name>
<dbReference type="EC" id="3.1.-.-" evidence="6"/>
<evidence type="ECO:0000313" key="8">
    <source>
        <dbReference type="Proteomes" id="UP000297149"/>
    </source>
</evidence>
<keyword evidence="4 6" id="KW-0378">Hydrolase</keyword>
<dbReference type="EMBL" id="CP039396">
    <property type="protein sequence ID" value="QCD43621.1"/>
    <property type="molecule type" value="Genomic_DNA"/>
</dbReference>
<keyword evidence="1 6" id="KW-0540">Nuclease</keyword>
<evidence type="ECO:0000313" key="7">
    <source>
        <dbReference type="EMBL" id="QCD43621.1"/>
    </source>
</evidence>
<dbReference type="NCBIfam" id="TIGR00632">
    <property type="entry name" value="vsr"/>
    <property type="match status" value="1"/>
</dbReference>
<dbReference type="Proteomes" id="UP000297149">
    <property type="component" value="Chromosome"/>
</dbReference>
<comment type="similarity">
    <text evidence="6">Belongs to the vsr family.</text>
</comment>
<proteinExistence type="inferred from homology"/>
<evidence type="ECO:0000256" key="4">
    <source>
        <dbReference type="ARBA" id="ARBA00022801"/>
    </source>
</evidence>
<evidence type="ECO:0000256" key="1">
    <source>
        <dbReference type="ARBA" id="ARBA00022722"/>
    </source>
</evidence>
<dbReference type="PIRSF" id="PIRSF018267">
    <property type="entry name" value="VSR_endonuc"/>
    <property type="match status" value="1"/>
</dbReference>
<dbReference type="InterPro" id="IPR011335">
    <property type="entry name" value="Restrct_endonuc-II-like"/>
</dbReference>
<accession>A0A4P7W682</accession>
<gene>
    <name evidence="7" type="primary">vsr</name>
    <name evidence="7" type="ORF">E7747_00790</name>
</gene>
<sequence length="162" mass="18990">MTPYERSRCMAAIKGRNTKPEMLVRKFLFAKGLRYRVNSRKLPGSPDIVFRKYKTVVFVDGCFWHGHQDCRLSRLSKSNIDFWRHKINLNIARDYRADVELRLLGWRVIRVWECSLRDSASREATLTAIYERIVSPHKCASYTMIETENGVVAEPTESYGKR</sequence>
<evidence type="ECO:0000256" key="5">
    <source>
        <dbReference type="ARBA" id="ARBA00023204"/>
    </source>
</evidence>
<dbReference type="Pfam" id="PF03852">
    <property type="entry name" value="Vsr"/>
    <property type="match status" value="1"/>
</dbReference>
<evidence type="ECO:0000256" key="6">
    <source>
        <dbReference type="PIRNR" id="PIRNR018267"/>
    </source>
</evidence>
<dbReference type="Gene3D" id="3.40.960.10">
    <property type="entry name" value="VSR Endonuclease"/>
    <property type="match status" value="1"/>
</dbReference>
<dbReference type="InterPro" id="IPR004603">
    <property type="entry name" value="DNA_mismatch_endonuc_vsr"/>
</dbReference>
<dbReference type="CDD" id="cd00221">
    <property type="entry name" value="Vsr"/>
    <property type="match status" value="1"/>
</dbReference>
<keyword evidence="5 6" id="KW-0234">DNA repair</keyword>
<dbReference type="SUPFAM" id="SSF52980">
    <property type="entry name" value="Restriction endonuclease-like"/>
    <property type="match status" value="1"/>
</dbReference>
<keyword evidence="3 6" id="KW-0227">DNA damage</keyword>
<dbReference type="GO" id="GO:0016787">
    <property type="term" value="F:hydrolase activity"/>
    <property type="evidence" value="ECO:0007669"/>
    <property type="project" value="UniProtKB-KW"/>
</dbReference>
<dbReference type="AlphaFoldDB" id="A0A4P7W682"/>
<evidence type="ECO:0000256" key="2">
    <source>
        <dbReference type="ARBA" id="ARBA00022759"/>
    </source>
</evidence>
<keyword evidence="8" id="KW-1185">Reference proteome</keyword>
<protein>
    <recommendedName>
        <fullName evidence="6">Very short patch repair endonuclease</fullName>
        <ecNumber evidence="6">3.1.-.-</ecNumber>
    </recommendedName>
</protein>
<organism evidence="7 8">
    <name type="scientific">Duncaniella dubosii</name>
    <dbReference type="NCBI Taxonomy" id="2518971"/>
    <lineage>
        <taxon>Bacteria</taxon>
        <taxon>Pseudomonadati</taxon>
        <taxon>Bacteroidota</taxon>
        <taxon>Bacteroidia</taxon>
        <taxon>Bacteroidales</taxon>
        <taxon>Muribaculaceae</taxon>
        <taxon>Duncaniella</taxon>
    </lineage>
</organism>
<dbReference type="KEGG" id="ddb:E7747_00790"/>
<comment type="function">
    <text evidence="6">May nick specific sequences that contain T:G mispairs resulting from m5C-deamination.</text>
</comment>
<evidence type="ECO:0000256" key="3">
    <source>
        <dbReference type="ARBA" id="ARBA00022763"/>
    </source>
</evidence>
<reference evidence="8" key="1">
    <citation type="submission" date="2019-02" db="EMBL/GenBank/DDBJ databases">
        <title>Isolation and identification of novel species under the genus Muribaculum.</title>
        <authorList>
            <person name="Miyake S."/>
            <person name="Ding Y."/>
            <person name="Low A."/>
            <person name="Soh M."/>
            <person name="Seedorf H."/>
        </authorList>
    </citation>
    <scope>NUCLEOTIDE SEQUENCE [LARGE SCALE GENOMIC DNA]</scope>
    <source>
        <strain evidence="8">H5</strain>
    </source>
</reference>
<keyword evidence="2 6" id="KW-0255">Endonuclease</keyword>